<organism evidence="1">
    <name type="scientific">marine sediment metagenome</name>
    <dbReference type="NCBI Taxonomy" id="412755"/>
    <lineage>
        <taxon>unclassified sequences</taxon>
        <taxon>metagenomes</taxon>
        <taxon>ecological metagenomes</taxon>
    </lineage>
</organism>
<proteinExistence type="predicted"/>
<dbReference type="AlphaFoldDB" id="X1LL64"/>
<feature type="non-terminal residue" evidence="1">
    <location>
        <position position="262"/>
    </location>
</feature>
<sequence length="262" mass="30413">MMGEYKIAPTAPFSLYPMKVKIDGLNWMGGIFTGDTVYSGKKALKVMDDDVESNSEAYTKALIEVNHTNSSTLAWYARTAQPEQKYCVLVKCYDASQQDMLFENRIEVFTGHDKWEADTLKIRPFRKEIKYVTIHLFPVIRSNSGNHTGIAWFDDIRFLDPENNKNLLPQGNFEVDPEDLDLHVDFTEFDKAGEKYLDELGFNAYHLPLQGLPSGNFYGTGQYLQNLKMAVPCIHFEWYYRKQPHEGFHFRELQQKLPIWNC</sequence>
<protein>
    <recommendedName>
        <fullName evidence="2">CBM-cenC domain-containing protein</fullName>
    </recommendedName>
</protein>
<accession>X1LL64</accession>
<dbReference type="EMBL" id="BARV01010992">
    <property type="protein sequence ID" value="GAI03135.1"/>
    <property type="molecule type" value="Genomic_DNA"/>
</dbReference>
<dbReference type="Gene3D" id="2.60.120.260">
    <property type="entry name" value="Galactose-binding domain-like"/>
    <property type="match status" value="1"/>
</dbReference>
<evidence type="ECO:0000313" key="1">
    <source>
        <dbReference type="EMBL" id="GAI03135.1"/>
    </source>
</evidence>
<evidence type="ECO:0008006" key="2">
    <source>
        <dbReference type="Google" id="ProtNLM"/>
    </source>
</evidence>
<comment type="caution">
    <text evidence="1">The sequence shown here is derived from an EMBL/GenBank/DDBJ whole genome shotgun (WGS) entry which is preliminary data.</text>
</comment>
<name>X1LL64_9ZZZZ</name>
<reference evidence="1" key="1">
    <citation type="journal article" date="2014" name="Front. Microbiol.">
        <title>High frequency of phylogenetically diverse reductive dehalogenase-homologous genes in deep subseafloor sedimentary metagenomes.</title>
        <authorList>
            <person name="Kawai M."/>
            <person name="Futagami T."/>
            <person name="Toyoda A."/>
            <person name="Takaki Y."/>
            <person name="Nishi S."/>
            <person name="Hori S."/>
            <person name="Arai W."/>
            <person name="Tsubouchi T."/>
            <person name="Morono Y."/>
            <person name="Uchiyama I."/>
            <person name="Ito T."/>
            <person name="Fujiyama A."/>
            <person name="Inagaki F."/>
            <person name="Takami H."/>
        </authorList>
    </citation>
    <scope>NUCLEOTIDE SEQUENCE</scope>
    <source>
        <strain evidence="1">Expedition CK06-06</strain>
    </source>
</reference>
<gene>
    <name evidence="1" type="ORF">S06H3_21051</name>
</gene>